<dbReference type="GeneID" id="115804614"/>
<keyword evidence="5 12" id="KW-1133">Transmembrane helix</keyword>
<dbReference type="InterPro" id="IPR001658">
    <property type="entry name" value="GphnRH_fam_rcpt"/>
</dbReference>
<feature type="transmembrane region" description="Helical" evidence="12">
    <location>
        <begin position="267"/>
        <end position="289"/>
    </location>
</feature>
<dbReference type="Proteomes" id="UP000504632">
    <property type="component" value="Chromosome 2"/>
</dbReference>
<dbReference type="SUPFAM" id="SSF81321">
    <property type="entry name" value="Family A G protein-coupled receptor-like"/>
    <property type="match status" value="1"/>
</dbReference>
<dbReference type="CTD" id="114814"/>
<keyword evidence="10" id="KW-0807">Transducer</keyword>
<evidence type="ECO:0000256" key="6">
    <source>
        <dbReference type="ARBA" id="ARBA00023040"/>
    </source>
</evidence>
<feature type="transmembrane region" description="Helical" evidence="12">
    <location>
        <begin position="41"/>
        <end position="62"/>
    </location>
</feature>
<evidence type="ECO:0000256" key="4">
    <source>
        <dbReference type="ARBA" id="ARBA00022692"/>
    </source>
</evidence>
<evidence type="ECO:0000256" key="8">
    <source>
        <dbReference type="ARBA" id="ARBA00023157"/>
    </source>
</evidence>
<keyword evidence="3" id="KW-0597">Phosphoprotein</keyword>
<sequence>MFHQTLDFEQNFSCEAAFIYCNQNLSGNHLQLPSFTTAAKIRVTITLILCIISACSNLAVLWASNSNSKRKSHVRLLITNLAVADLLVTFIVMPLDAVWNVTVQWLAGDLTCRILMFLKLLAMYSCAFVTVVISLDRQSAILNPLAINKAKRRNKILLTIAWGMSIVLSIPQAFFFHLVTISSPERFTQCTTHGSFTFHWQETLYNMLTFSFLFLLPLIIMITCYTRILLEISKRMAKDNMISSEVRLRRSKNNIPKARMRTLKMSVVIVISFVVCWTPYYLLGLWYWFCPTGLEEAVSHSLSHILFIFGLFNACLDPIIYGLFTLPLHRSLRGRYRGNTSVQLELETTNTMMVDSFRCSVSSVTWKRSMALTTHSGQTERITKFPNEDSKDEADCERGVVCPCPYSSDKLID</sequence>
<evidence type="ECO:0000256" key="9">
    <source>
        <dbReference type="ARBA" id="ARBA00023170"/>
    </source>
</evidence>
<evidence type="ECO:0000256" key="5">
    <source>
        <dbReference type="ARBA" id="ARBA00022989"/>
    </source>
</evidence>
<dbReference type="GO" id="GO:0016500">
    <property type="term" value="F:protein-hormone receptor activity"/>
    <property type="evidence" value="ECO:0007669"/>
    <property type="project" value="InterPro"/>
</dbReference>
<comment type="subcellular location">
    <subcellularLocation>
        <location evidence="1">Cell membrane</location>
        <topology evidence="1">Multi-pass membrane protein</topology>
    </subcellularLocation>
</comment>
<evidence type="ECO:0000256" key="1">
    <source>
        <dbReference type="ARBA" id="ARBA00004651"/>
    </source>
</evidence>
<reference evidence="15" key="1">
    <citation type="submission" date="2025-08" db="UniProtKB">
        <authorList>
            <consortium name="RefSeq"/>
        </authorList>
    </citation>
    <scope>IDENTIFICATION</scope>
</reference>
<dbReference type="FunFam" id="1.20.1070.10:FF:000199">
    <property type="entry name" value="Gonadotropin-releasing hormone II receptor"/>
    <property type="match status" value="1"/>
</dbReference>
<evidence type="ECO:0000313" key="15">
    <source>
        <dbReference type="RefSeq" id="XP_030620986.1"/>
    </source>
</evidence>
<feature type="transmembrane region" description="Helical" evidence="12">
    <location>
        <begin position="114"/>
        <end position="135"/>
    </location>
</feature>
<keyword evidence="7 12" id="KW-0472">Membrane</keyword>
<feature type="transmembrane region" description="Helical" evidence="12">
    <location>
        <begin position="156"/>
        <end position="179"/>
    </location>
</feature>
<dbReference type="AlphaFoldDB" id="A0A6J2UPJ0"/>
<name>A0A6J2UPJ0_CHACN</name>
<dbReference type="Pfam" id="PF00001">
    <property type="entry name" value="7tm_1"/>
    <property type="match status" value="1"/>
</dbReference>
<evidence type="ECO:0000256" key="10">
    <source>
        <dbReference type="ARBA" id="ARBA00023224"/>
    </source>
</evidence>
<evidence type="ECO:0000256" key="12">
    <source>
        <dbReference type="SAM" id="Phobius"/>
    </source>
</evidence>
<keyword evidence="6" id="KW-0297">G-protein coupled receptor</keyword>
<organism evidence="14 15">
    <name type="scientific">Chanos chanos</name>
    <name type="common">Milkfish</name>
    <name type="synonym">Mugil chanos</name>
    <dbReference type="NCBI Taxonomy" id="29144"/>
    <lineage>
        <taxon>Eukaryota</taxon>
        <taxon>Metazoa</taxon>
        <taxon>Chordata</taxon>
        <taxon>Craniata</taxon>
        <taxon>Vertebrata</taxon>
        <taxon>Euteleostomi</taxon>
        <taxon>Actinopterygii</taxon>
        <taxon>Neopterygii</taxon>
        <taxon>Teleostei</taxon>
        <taxon>Ostariophysi</taxon>
        <taxon>Gonorynchiformes</taxon>
        <taxon>Chanidae</taxon>
        <taxon>Chanos</taxon>
    </lineage>
</organism>
<dbReference type="GO" id="GO:0032870">
    <property type="term" value="P:cellular response to hormone stimulus"/>
    <property type="evidence" value="ECO:0007669"/>
    <property type="project" value="TreeGrafter"/>
</dbReference>
<evidence type="ECO:0000256" key="2">
    <source>
        <dbReference type="ARBA" id="ARBA00022475"/>
    </source>
</evidence>
<feature type="domain" description="G-protein coupled receptors family 1 profile" evidence="13">
    <location>
        <begin position="56"/>
        <end position="321"/>
    </location>
</feature>
<keyword evidence="9 15" id="KW-0675">Receptor</keyword>
<proteinExistence type="predicted"/>
<accession>A0A6J2UPJ0</accession>
<dbReference type="InterPro" id="IPR017452">
    <property type="entry name" value="GPCR_Rhodpsn_7TM"/>
</dbReference>
<dbReference type="PROSITE" id="PS50262">
    <property type="entry name" value="G_PROTEIN_RECEP_F1_2"/>
    <property type="match status" value="1"/>
</dbReference>
<evidence type="ECO:0000256" key="11">
    <source>
        <dbReference type="ARBA" id="ARBA00082552"/>
    </source>
</evidence>
<keyword evidence="8" id="KW-1015">Disulfide bond</keyword>
<dbReference type="GO" id="GO:0005886">
    <property type="term" value="C:plasma membrane"/>
    <property type="evidence" value="ECO:0007669"/>
    <property type="project" value="UniProtKB-SubCell"/>
</dbReference>
<feature type="transmembrane region" description="Helical" evidence="12">
    <location>
        <begin position="74"/>
        <end position="94"/>
    </location>
</feature>
<keyword evidence="2" id="KW-1003">Cell membrane</keyword>
<dbReference type="PRINTS" id="PR00237">
    <property type="entry name" value="GPCRRHODOPSN"/>
</dbReference>
<feature type="transmembrane region" description="Helical" evidence="12">
    <location>
        <begin position="301"/>
        <end position="326"/>
    </location>
</feature>
<dbReference type="PRINTS" id="PR00529">
    <property type="entry name" value="GNADOTRPHINR"/>
</dbReference>
<protein>
    <recommendedName>
        <fullName evidence="11">Type II GnRH receptor</fullName>
    </recommendedName>
</protein>
<dbReference type="InParanoid" id="A0A6J2UPJ0"/>
<gene>
    <name evidence="15" type="primary">gnrhr2</name>
</gene>
<dbReference type="CDD" id="cd15383">
    <property type="entry name" value="7tmA_GnRHR_vertebrate"/>
    <property type="match status" value="1"/>
</dbReference>
<feature type="transmembrane region" description="Helical" evidence="12">
    <location>
        <begin position="204"/>
        <end position="230"/>
    </location>
</feature>
<dbReference type="GO" id="GO:0042277">
    <property type="term" value="F:peptide binding"/>
    <property type="evidence" value="ECO:0007669"/>
    <property type="project" value="TreeGrafter"/>
</dbReference>
<dbReference type="PANTHER" id="PTHR24241:SF69">
    <property type="entry name" value="GONADOTROPIN-RELEASING HORMONE II RECEPTOR-RELATED"/>
    <property type="match status" value="1"/>
</dbReference>
<dbReference type="RefSeq" id="XP_030620986.1">
    <property type="nucleotide sequence ID" value="XM_030765126.1"/>
</dbReference>
<dbReference type="PANTHER" id="PTHR24241">
    <property type="entry name" value="NEUROPEPTIDE RECEPTOR-RELATED G-PROTEIN COUPLED RECEPTOR"/>
    <property type="match status" value="1"/>
</dbReference>
<dbReference type="InterPro" id="IPR000276">
    <property type="entry name" value="GPCR_Rhodpsn"/>
</dbReference>
<dbReference type="GO" id="GO:0004930">
    <property type="term" value="F:G protein-coupled receptor activity"/>
    <property type="evidence" value="ECO:0007669"/>
    <property type="project" value="UniProtKB-KW"/>
</dbReference>
<dbReference type="Gene3D" id="1.20.1070.10">
    <property type="entry name" value="Rhodopsin 7-helix transmembrane proteins"/>
    <property type="match status" value="1"/>
</dbReference>
<dbReference type="OrthoDB" id="6022667at2759"/>
<evidence type="ECO:0000256" key="3">
    <source>
        <dbReference type="ARBA" id="ARBA00022553"/>
    </source>
</evidence>
<evidence type="ECO:0000313" key="14">
    <source>
        <dbReference type="Proteomes" id="UP000504632"/>
    </source>
</evidence>
<evidence type="ECO:0000256" key="7">
    <source>
        <dbReference type="ARBA" id="ARBA00023136"/>
    </source>
</evidence>
<evidence type="ECO:0000259" key="13">
    <source>
        <dbReference type="PROSITE" id="PS50262"/>
    </source>
</evidence>
<keyword evidence="14" id="KW-1185">Reference proteome</keyword>
<keyword evidence="4 12" id="KW-0812">Transmembrane</keyword>